<evidence type="ECO:0000313" key="1">
    <source>
        <dbReference type="EMBL" id="KAH9834499.1"/>
    </source>
</evidence>
<dbReference type="Proteomes" id="UP000814176">
    <property type="component" value="Unassembled WGS sequence"/>
</dbReference>
<name>A0ABQ8KAS6_9APHY</name>
<sequence length="159" mass="16719">MAPARTHTSSALGTLGIDNAPCLSDLGTRPCTLLARGRGMERTCKAAIVSAIAIGSAALRWERKWSEGCTMPLAGGGACFCYFSVLIKAVSSPCCSLEVASAALSVRRQEDWDAAHLWWPSLYCGSPARDNFGGQARGANLNSHCGVNPSGRTRTVNTS</sequence>
<dbReference type="EMBL" id="JADCUA010000015">
    <property type="protein sequence ID" value="KAH9834499.1"/>
    <property type="molecule type" value="Genomic_DNA"/>
</dbReference>
<protein>
    <submittedName>
        <fullName evidence="1">Uncharacterized protein</fullName>
    </submittedName>
</protein>
<proteinExistence type="predicted"/>
<dbReference type="GeneID" id="71997313"/>
<accession>A0ABQ8KAS6</accession>
<evidence type="ECO:0000313" key="2">
    <source>
        <dbReference type="Proteomes" id="UP000814176"/>
    </source>
</evidence>
<keyword evidence="2" id="KW-1185">Reference proteome</keyword>
<organism evidence="1 2">
    <name type="scientific">Rhodofomes roseus</name>
    <dbReference type="NCBI Taxonomy" id="34475"/>
    <lineage>
        <taxon>Eukaryota</taxon>
        <taxon>Fungi</taxon>
        <taxon>Dikarya</taxon>
        <taxon>Basidiomycota</taxon>
        <taxon>Agaricomycotina</taxon>
        <taxon>Agaricomycetes</taxon>
        <taxon>Polyporales</taxon>
        <taxon>Rhodofomes</taxon>
    </lineage>
</organism>
<gene>
    <name evidence="1" type="ORF">C8Q71DRAFT_144877</name>
</gene>
<reference evidence="1 2" key="1">
    <citation type="journal article" date="2021" name="Environ. Microbiol.">
        <title>Gene family expansions and transcriptome signatures uncover fungal adaptations to wood decay.</title>
        <authorList>
            <person name="Hage H."/>
            <person name="Miyauchi S."/>
            <person name="Viragh M."/>
            <person name="Drula E."/>
            <person name="Min B."/>
            <person name="Chaduli D."/>
            <person name="Navarro D."/>
            <person name="Favel A."/>
            <person name="Norest M."/>
            <person name="Lesage-Meessen L."/>
            <person name="Balint B."/>
            <person name="Merenyi Z."/>
            <person name="de Eugenio L."/>
            <person name="Morin E."/>
            <person name="Martinez A.T."/>
            <person name="Baldrian P."/>
            <person name="Stursova M."/>
            <person name="Martinez M.J."/>
            <person name="Novotny C."/>
            <person name="Magnuson J.K."/>
            <person name="Spatafora J.W."/>
            <person name="Maurice S."/>
            <person name="Pangilinan J."/>
            <person name="Andreopoulos W."/>
            <person name="LaButti K."/>
            <person name="Hundley H."/>
            <person name="Na H."/>
            <person name="Kuo A."/>
            <person name="Barry K."/>
            <person name="Lipzen A."/>
            <person name="Henrissat B."/>
            <person name="Riley R."/>
            <person name="Ahrendt S."/>
            <person name="Nagy L.G."/>
            <person name="Grigoriev I.V."/>
            <person name="Martin F."/>
            <person name="Rosso M.N."/>
        </authorList>
    </citation>
    <scope>NUCLEOTIDE SEQUENCE [LARGE SCALE GENOMIC DNA]</scope>
    <source>
        <strain evidence="1 2">CIRM-BRFM 1785</strain>
    </source>
</reference>
<dbReference type="RefSeq" id="XP_047777030.1">
    <property type="nucleotide sequence ID" value="XM_047916581.1"/>
</dbReference>
<comment type="caution">
    <text evidence="1">The sequence shown here is derived from an EMBL/GenBank/DDBJ whole genome shotgun (WGS) entry which is preliminary data.</text>
</comment>